<dbReference type="InterPro" id="IPR046521">
    <property type="entry name" value="DUF6698"/>
</dbReference>
<evidence type="ECO:0000313" key="3">
    <source>
        <dbReference type="Proteomes" id="UP001465976"/>
    </source>
</evidence>
<comment type="caution">
    <text evidence="2">The sequence shown here is derived from an EMBL/GenBank/DDBJ whole genome shotgun (WGS) entry which is preliminary data.</text>
</comment>
<organism evidence="2 3">
    <name type="scientific">Marasmius crinis-equi</name>
    <dbReference type="NCBI Taxonomy" id="585013"/>
    <lineage>
        <taxon>Eukaryota</taxon>
        <taxon>Fungi</taxon>
        <taxon>Dikarya</taxon>
        <taxon>Basidiomycota</taxon>
        <taxon>Agaricomycotina</taxon>
        <taxon>Agaricomycetes</taxon>
        <taxon>Agaricomycetidae</taxon>
        <taxon>Agaricales</taxon>
        <taxon>Marasmiineae</taxon>
        <taxon>Marasmiaceae</taxon>
        <taxon>Marasmius</taxon>
    </lineage>
</organism>
<gene>
    <name evidence="2" type="ORF">V5O48_018551</name>
</gene>
<accession>A0ABR3EKU6</accession>
<name>A0ABR3EKU6_9AGAR</name>
<proteinExistence type="predicted"/>
<protein>
    <submittedName>
        <fullName evidence="2">Uncharacterized protein</fullName>
    </submittedName>
</protein>
<sequence>MDKKAGAARNSDIYRLTSAIANWLNGASVFDYLGDHLIPSDAGTLYIDPDSRSGRGFYNFVTGRLLTGIDPKFDWDNPIVRDGIRNLETEYDSIATYFWIRAFYASYKGDPNNLKDGYLKSILLVKTYKHIFTSKASATHYTGPENVDPARKRQRCKGQTTQSTRDPVATLIGMNEVTARSIAYAAVILHFCLNNASKWTIVHDGFSYISLYDSITSGNAFPPT</sequence>
<feature type="region of interest" description="Disordered" evidence="1">
    <location>
        <begin position="143"/>
        <end position="162"/>
    </location>
</feature>
<dbReference type="EMBL" id="JBAHYK010003426">
    <property type="protein sequence ID" value="KAL0563517.1"/>
    <property type="molecule type" value="Genomic_DNA"/>
</dbReference>
<reference evidence="2 3" key="1">
    <citation type="submission" date="2024-02" db="EMBL/GenBank/DDBJ databases">
        <title>A draft genome for the cacao thread blight pathogen Marasmius crinis-equi.</title>
        <authorList>
            <person name="Cohen S.P."/>
            <person name="Baruah I.K."/>
            <person name="Amoako-Attah I."/>
            <person name="Bukari Y."/>
            <person name="Meinhardt L.W."/>
            <person name="Bailey B.A."/>
        </authorList>
    </citation>
    <scope>NUCLEOTIDE SEQUENCE [LARGE SCALE GENOMIC DNA]</scope>
    <source>
        <strain evidence="2 3">GH-76</strain>
    </source>
</reference>
<keyword evidence="3" id="KW-1185">Reference proteome</keyword>
<evidence type="ECO:0000256" key="1">
    <source>
        <dbReference type="SAM" id="MobiDB-lite"/>
    </source>
</evidence>
<dbReference type="Proteomes" id="UP001465976">
    <property type="component" value="Unassembled WGS sequence"/>
</dbReference>
<evidence type="ECO:0000313" key="2">
    <source>
        <dbReference type="EMBL" id="KAL0563517.1"/>
    </source>
</evidence>
<dbReference type="Pfam" id="PF20414">
    <property type="entry name" value="DUF6698"/>
    <property type="match status" value="1"/>
</dbReference>